<name>A0A1X0CU94_9MYCO</name>
<dbReference type="InterPro" id="IPR012675">
    <property type="entry name" value="Beta-grasp_dom_sf"/>
</dbReference>
<dbReference type="SUPFAM" id="SSF54285">
    <property type="entry name" value="MoaD/ThiS"/>
    <property type="match status" value="1"/>
</dbReference>
<dbReference type="AlphaFoldDB" id="A0A1X0CU94"/>
<comment type="caution">
    <text evidence="1">The sequence shown here is derived from an EMBL/GenBank/DDBJ whole genome shotgun (WGS) entry which is preliminary data.</text>
</comment>
<gene>
    <name evidence="1" type="ORF">BST26_20240</name>
</gene>
<sequence length="78" mass="7685">MVTVTYYAALADLTDCRSETLAVAGATVGALRAAVAAAHPGAAELVRVSAVLDGDALLCNDEAVLGATVDLLPPFAGG</sequence>
<protein>
    <submittedName>
        <fullName evidence="1">Molybdopterin synthase sulfur carrier subunit</fullName>
    </submittedName>
</protein>
<dbReference type="InterPro" id="IPR003749">
    <property type="entry name" value="ThiS/MoaD-like"/>
</dbReference>
<dbReference type="STRING" id="444597.BST26_20240"/>
<keyword evidence="2" id="KW-1185">Reference proteome</keyword>
<proteinExistence type="predicted"/>
<evidence type="ECO:0000313" key="2">
    <source>
        <dbReference type="Proteomes" id="UP000192801"/>
    </source>
</evidence>
<dbReference type="OrthoDB" id="3255135at2"/>
<dbReference type="Gene3D" id="3.10.20.30">
    <property type="match status" value="1"/>
</dbReference>
<dbReference type="Proteomes" id="UP000192801">
    <property type="component" value="Unassembled WGS sequence"/>
</dbReference>
<dbReference type="EMBL" id="MVHS01000080">
    <property type="protein sequence ID" value="ORA63766.1"/>
    <property type="molecule type" value="Genomic_DNA"/>
</dbReference>
<organism evidence="1 2">
    <name type="scientific">Mycolicibacterium insubricum</name>
    <dbReference type="NCBI Taxonomy" id="444597"/>
    <lineage>
        <taxon>Bacteria</taxon>
        <taxon>Bacillati</taxon>
        <taxon>Actinomycetota</taxon>
        <taxon>Actinomycetes</taxon>
        <taxon>Mycobacteriales</taxon>
        <taxon>Mycobacteriaceae</taxon>
        <taxon>Mycolicibacterium</taxon>
    </lineage>
</organism>
<evidence type="ECO:0000313" key="1">
    <source>
        <dbReference type="EMBL" id="ORA63766.1"/>
    </source>
</evidence>
<dbReference type="RefSeq" id="WP_083033609.1">
    <property type="nucleotide sequence ID" value="NZ_AP022618.1"/>
</dbReference>
<dbReference type="Pfam" id="PF02597">
    <property type="entry name" value="ThiS"/>
    <property type="match status" value="1"/>
</dbReference>
<reference evidence="1 2" key="1">
    <citation type="submission" date="2016-12" db="EMBL/GenBank/DDBJ databases">
        <title>The new phylogeny of genus Mycobacterium.</title>
        <authorList>
            <person name="Tortoli E."/>
            <person name="Trovato A."/>
            <person name="Cirillo D.M."/>
        </authorList>
    </citation>
    <scope>NUCLEOTIDE SEQUENCE [LARGE SCALE GENOMIC DNA]</scope>
    <source>
        <strain evidence="1 2">DSM 45130</strain>
    </source>
</reference>
<dbReference type="InterPro" id="IPR016155">
    <property type="entry name" value="Mopterin_synth/thiamin_S_b"/>
</dbReference>
<accession>A0A1X0CU94</accession>